<comment type="caution">
    <text evidence="3">The sequence shown here is derived from an EMBL/GenBank/DDBJ whole genome shotgun (WGS) entry which is preliminary data.</text>
</comment>
<evidence type="ECO:0000256" key="1">
    <source>
        <dbReference type="SAM" id="MobiDB-lite"/>
    </source>
</evidence>
<keyword evidence="2" id="KW-1133">Transmembrane helix</keyword>
<dbReference type="PATRIC" id="fig|151081.8.peg.599"/>
<proteinExistence type="predicted"/>
<feature type="transmembrane region" description="Helical" evidence="2">
    <location>
        <begin position="44"/>
        <end position="65"/>
    </location>
</feature>
<feature type="compositionally biased region" description="Basic and acidic residues" evidence="1">
    <location>
        <begin position="1"/>
        <end position="10"/>
    </location>
</feature>
<accession>A0A0F4PYL6</accession>
<evidence type="ECO:0000313" key="4">
    <source>
        <dbReference type="Proteomes" id="UP000033664"/>
    </source>
</evidence>
<dbReference type="Proteomes" id="UP000033664">
    <property type="component" value="Unassembled WGS sequence"/>
</dbReference>
<name>A0A0F4PYL6_9GAMM</name>
<sequence length="204" mass="23559">MTKLSDERLHQAHQRQKREQRLTDTEKKQLHHTLFKSRHIKQAWWMRTQWLMACAAVFVLGAISWQQYHGPAPSTYTLASYQRIEIYDLQGSEQRVRVSAVVPRKIRNIEDAERQLSAQLQRQQLAYGAAIEGEYQRIARVVHLDDDWLLADCQEQVLLALSAPLLARLKTPARMPEKDMLMQLEFNTQGQLVAVRGAPSQSCG</sequence>
<evidence type="ECO:0000313" key="3">
    <source>
        <dbReference type="EMBL" id="KJY94952.1"/>
    </source>
</evidence>
<reference evidence="3 4" key="1">
    <citation type="journal article" date="2015" name="BMC Genomics">
        <title>Genome mining reveals unlocked bioactive potential of marine Gram-negative bacteria.</title>
        <authorList>
            <person name="Machado H."/>
            <person name="Sonnenschein E.C."/>
            <person name="Melchiorsen J."/>
            <person name="Gram L."/>
        </authorList>
    </citation>
    <scope>NUCLEOTIDE SEQUENCE [LARGE SCALE GENOMIC DNA]</scope>
    <source>
        <strain evidence="3 4">S3137</strain>
    </source>
</reference>
<dbReference type="RefSeq" id="WP_045978444.1">
    <property type="nucleotide sequence ID" value="NZ_JXXY01000002.1"/>
</dbReference>
<keyword evidence="2" id="KW-0472">Membrane</keyword>
<keyword evidence="4" id="KW-1185">Reference proteome</keyword>
<protein>
    <submittedName>
        <fullName evidence="3">Uncharacterized protein</fullName>
    </submittedName>
</protein>
<organism evidence="3 4">
    <name type="scientific">Pseudoalteromonas ruthenica</name>
    <dbReference type="NCBI Taxonomy" id="151081"/>
    <lineage>
        <taxon>Bacteria</taxon>
        <taxon>Pseudomonadati</taxon>
        <taxon>Pseudomonadota</taxon>
        <taxon>Gammaproteobacteria</taxon>
        <taxon>Alteromonadales</taxon>
        <taxon>Pseudoalteromonadaceae</taxon>
        <taxon>Pseudoalteromonas</taxon>
    </lineage>
</organism>
<dbReference type="AlphaFoldDB" id="A0A0F4PYL6"/>
<gene>
    <name evidence="3" type="ORF">TW72_18410</name>
</gene>
<dbReference type="GeneID" id="58230473"/>
<dbReference type="EMBL" id="JXXZ01000025">
    <property type="protein sequence ID" value="KJY94952.1"/>
    <property type="molecule type" value="Genomic_DNA"/>
</dbReference>
<keyword evidence="2" id="KW-0812">Transmembrane</keyword>
<evidence type="ECO:0000256" key="2">
    <source>
        <dbReference type="SAM" id="Phobius"/>
    </source>
</evidence>
<feature type="region of interest" description="Disordered" evidence="1">
    <location>
        <begin position="1"/>
        <end position="27"/>
    </location>
</feature>
<feature type="compositionally biased region" description="Basic and acidic residues" evidence="1">
    <location>
        <begin position="17"/>
        <end position="27"/>
    </location>
</feature>
<dbReference type="OrthoDB" id="6307145at2"/>